<gene>
    <name evidence="1" type="ORF">J2Y01_003943</name>
</gene>
<name>A0ACC6KLN1_9DEIO</name>
<evidence type="ECO:0000313" key="1">
    <source>
        <dbReference type="EMBL" id="MDR6753420.1"/>
    </source>
</evidence>
<dbReference type="EMBL" id="JAVDTP010000014">
    <property type="protein sequence ID" value="MDR6753420.1"/>
    <property type="molecule type" value="Genomic_DNA"/>
</dbReference>
<keyword evidence="2" id="KW-1185">Reference proteome</keyword>
<proteinExistence type="predicted"/>
<sequence>MTRLDSRKLEQQLRALLAVPQAMPAAAPQVAQETLGHAIIGAQANIYNTAQSAGGYERTFEYMRSLDAVAKTTKTRVSIRISSDAEYALVIETGREGNLDQLQAEALARNNAAAPFTQGRSGIEWWLPGPVITGAQVYAARRLQSLFLKKVRAALR</sequence>
<evidence type="ECO:0000313" key="2">
    <source>
        <dbReference type="Proteomes" id="UP001252370"/>
    </source>
</evidence>
<reference evidence="1" key="1">
    <citation type="submission" date="2023-07" db="EMBL/GenBank/DDBJ databases">
        <title>Sorghum-associated microbial communities from plants grown in Nebraska, USA.</title>
        <authorList>
            <person name="Schachtman D."/>
        </authorList>
    </citation>
    <scope>NUCLEOTIDE SEQUENCE</scope>
    <source>
        <strain evidence="1">BE73</strain>
    </source>
</reference>
<protein>
    <submittedName>
        <fullName evidence="1">Uncharacterized protein</fullName>
    </submittedName>
</protein>
<comment type="caution">
    <text evidence="1">The sequence shown here is derived from an EMBL/GenBank/DDBJ whole genome shotgun (WGS) entry which is preliminary data.</text>
</comment>
<dbReference type="Proteomes" id="UP001252370">
    <property type="component" value="Unassembled WGS sequence"/>
</dbReference>
<organism evidence="1 2">
    <name type="scientific">Deinococcus soli</name>
    <name type="common">ex Cha et al. 2016</name>
    <dbReference type="NCBI Taxonomy" id="1309411"/>
    <lineage>
        <taxon>Bacteria</taxon>
        <taxon>Thermotogati</taxon>
        <taxon>Deinococcota</taxon>
        <taxon>Deinococci</taxon>
        <taxon>Deinococcales</taxon>
        <taxon>Deinococcaceae</taxon>
        <taxon>Deinococcus</taxon>
    </lineage>
</organism>
<accession>A0ACC6KLN1</accession>